<gene>
    <name evidence="7" type="ORF">N0V83_008844</name>
</gene>
<dbReference type="PANTHER" id="PTHR43200">
    <property type="entry name" value="PHOSPHATASE"/>
    <property type="match status" value="1"/>
</dbReference>
<feature type="binding site" evidence="6">
    <location>
        <position position="72"/>
    </location>
    <ligand>
        <name>Mg(2+)</name>
        <dbReference type="ChEBI" id="CHEBI:18420"/>
        <label>1</label>
        <note>catalytic</note>
    </ligand>
</feature>
<comment type="caution">
    <text evidence="7">The sequence shown here is derived from an EMBL/GenBank/DDBJ whole genome shotgun (WGS) entry which is preliminary data.</text>
</comment>
<dbReference type="EMBL" id="JAPEUY010000016">
    <property type="protein sequence ID" value="KAJ4365226.1"/>
    <property type="molecule type" value="Genomic_DNA"/>
</dbReference>
<dbReference type="GO" id="GO:0000103">
    <property type="term" value="P:sulfate assimilation"/>
    <property type="evidence" value="ECO:0007669"/>
    <property type="project" value="TreeGrafter"/>
</dbReference>
<dbReference type="GO" id="GO:0046872">
    <property type="term" value="F:metal ion binding"/>
    <property type="evidence" value="ECO:0007669"/>
    <property type="project" value="UniProtKB-KW"/>
</dbReference>
<evidence type="ECO:0000256" key="1">
    <source>
        <dbReference type="ARBA" id="ARBA00001946"/>
    </source>
</evidence>
<dbReference type="OrthoDB" id="411145at2759"/>
<keyword evidence="5 6" id="KW-0460">Magnesium</keyword>
<feature type="binding site" evidence="6">
    <location>
        <position position="153"/>
    </location>
    <ligand>
        <name>Mg(2+)</name>
        <dbReference type="ChEBI" id="CHEBI:18420"/>
        <label>1</label>
        <note>catalytic</note>
    </ligand>
</feature>
<keyword evidence="3 6" id="KW-0479">Metal-binding</keyword>
<evidence type="ECO:0000256" key="3">
    <source>
        <dbReference type="ARBA" id="ARBA00022723"/>
    </source>
</evidence>
<proteinExistence type="inferred from homology"/>
<dbReference type="Gene3D" id="3.30.540.10">
    <property type="entry name" value="Fructose-1,6-Bisphosphatase, subunit A, domain 1"/>
    <property type="match status" value="1"/>
</dbReference>
<dbReference type="InterPro" id="IPR051090">
    <property type="entry name" value="Inositol_monoP_superfamily"/>
</dbReference>
<evidence type="ECO:0000313" key="7">
    <source>
        <dbReference type="EMBL" id="KAJ4365226.1"/>
    </source>
</evidence>
<name>A0A9W8Y280_9PLEO</name>
<comment type="similarity">
    <text evidence="2">Belongs to the inositol monophosphatase superfamily.</text>
</comment>
<dbReference type="Proteomes" id="UP001140560">
    <property type="component" value="Unassembled WGS sequence"/>
</dbReference>
<protein>
    <recommendedName>
        <fullName evidence="9">3'(2'),5'-bisphosphate nucleotidase</fullName>
    </recommendedName>
</protein>
<feature type="binding site" evidence="6">
    <location>
        <position position="156"/>
    </location>
    <ligand>
        <name>Mg(2+)</name>
        <dbReference type="ChEBI" id="CHEBI:18420"/>
        <label>1</label>
        <note>catalytic</note>
    </ligand>
</feature>
<reference evidence="7" key="1">
    <citation type="submission" date="2022-10" db="EMBL/GenBank/DDBJ databases">
        <title>Tapping the CABI collections for fungal endophytes: first genome assemblies for Collariella, Neodidymelliopsis, Ascochyta clinopodiicola, Didymella pomorum, Didymosphaeria variabile, Neocosmospora piperis and Neocucurbitaria cava.</title>
        <authorList>
            <person name="Hill R."/>
        </authorList>
    </citation>
    <scope>NUCLEOTIDE SEQUENCE</scope>
    <source>
        <strain evidence="7">IMI 356814</strain>
    </source>
</reference>
<dbReference type="Pfam" id="PF00459">
    <property type="entry name" value="Inositol_P"/>
    <property type="match status" value="2"/>
</dbReference>
<dbReference type="CDD" id="cd01517">
    <property type="entry name" value="PAP_phosphatase"/>
    <property type="match status" value="1"/>
</dbReference>
<accession>A0A9W8Y280</accession>
<evidence type="ECO:0000256" key="2">
    <source>
        <dbReference type="ARBA" id="ARBA00009759"/>
    </source>
</evidence>
<keyword evidence="8" id="KW-1185">Reference proteome</keyword>
<dbReference type="InterPro" id="IPR000760">
    <property type="entry name" value="Inositol_monophosphatase-like"/>
</dbReference>
<dbReference type="Gene3D" id="3.40.190.80">
    <property type="match status" value="1"/>
</dbReference>
<evidence type="ECO:0000256" key="5">
    <source>
        <dbReference type="ARBA" id="ARBA00022842"/>
    </source>
</evidence>
<evidence type="ECO:0000256" key="4">
    <source>
        <dbReference type="ARBA" id="ARBA00022801"/>
    </source>
</evidence>
<sequence>MTTPYAAELNLALQAVHAASLLTKSVLRSLKNNVSAETKADDSPVTIADFAAQALLISAVHAVFPDDAFLGEESADALRSNEALADRVWQLVLQAKNAEQTRMSDVQHVRDEVPAGAALTLLEFPASKEDMFDLIDRGGKGQVTGSGRVWVMDPVDGTATFMQGQQYAVCLCLLVDGVQQVGVIGCPNLAFDVHGPLGVTRIHEDHVDEHGYGVVLSAVKEQGTHVREMKERGLGEPRRVDLTQLPKKDVARLDFVESTIGKTSLSQAEHKAVAESLGAKWPGTVIWAQQVKHVALALGSTDVMVRIPKTVDRFTCVWDHAGGHILFQEAGGMISDFNGEQIDFGQGRHIKGERNWGMIATMPDVFEEVGHAVKEVLARRSQ</sequence>
<dbReference type="PANTHER" id="PTHR43200:SF2">
    <property type="entry name" value="3'(2'),5'-BISPHOSPHATE NUCLEOTIDASE"/>
    <property type="match status" value="1"/>
</dbReference>
<feature type="binding site" evidence="6">
    <location>
        <position position="319"/>
    </location>
    <ligand>
        <name>Mg(2+)</name>
        <dbReference type="ChEBI" id="CHEBI:18420"/>
        <label>1</label>
        <note>catalytic</note>
    </ligand>
</feature>
<dbReference type="AlphaFoldDB" id="A0A9W8Y280"/>
<organism evidence="7 8">
    <name type="scientific">Neocucurbitaria cava</name>
    <dbReference type="NCBI Taxonomy" id="798079"/>
    <lineage>
        <taxon>Eukaryota</taxon>
        <taxon>Fungi</taxon>
        <taxon>Dikarya</taxon>
        <taxon>Ascomycota</taxon>
        <taxon>Pezizomycotina</taxon>
        <taxon>Dothideomycetes</taxon>
        <taxon>Pleosporomycetidae</taxon>
        <taxon>Pleosporales</taxon>
        <taxon>Pleosporineae</taxon>
        <taxon>Cucurbitariaceae</taxon>
        <taxon>Neocucurbitaria</taxon>
    </lineage>
</organism>
<evidence type="ECO:0000313" key="8">
    <source>
        <dbReference type="Proteomes" id="UP001140560"/>
    </source>
</evidence>
<evidence type="ECO:0008006" key="9">
    <source>
        <dbReference type="Google" id="ProtNLM"/>
    </source>
</evidence>
<dbReference type="GO" id="GO:0008441">
    <property type="term" value="F:3'(2'),5'-bisphosphate nucleotidase activity"/>
    <property type="evidence" value="ECO:0007669"/>
    <property type="project" value="TreeGrafter"/>
</dbReference>
<dbReference type="SUPFAM" id="SSF56655">
    <property type="entry name" value="Carbohydrate phosphatase"/>
    <property type="match status" value="1"/>
</dbReference>
<evidence type="ECO:0000256" key="6">
    <source>
        <dbReference type="PIRSR" id="PIRSR600760-2"/>
    </source>
</evidence>
<comment type="cofactor">
    <cofactor evidence="1 6">
        <name>Mg(2+)</name>
        <dbReference type="ChEBI" id="CHEBI:18420"/>
    </cofactor>
</comment>
<keyword evidence="4" id="KW-0378">Hydrolase</keyword>